<keyword evidence="2" id="KW-1003">Cell membrane</keyword>
<dbReference type="PANTHER" id="PTHR30414:SF0">
    <property type="entry name" value="MINICONDUCTANCE MECHANOSENSITIVE CHANNEL YBDG"/>
    <property type="match status" value="1"/>
</dbReference>
<dbReference type="InterPro" id="IPR006685">
    <property type="entry name" value="MscS_channel_2nd"/>
</dbReference>
<evidence type="ECO:0000256" key="2">
    <source>
        <dbReference type="ARBA" id="ARBA00022475"/>
    </source>
</evidence>
<dbReference type="AlphaFoldDB" id="A0A5J4SFF8"/>
<organism evidence="10">
    <name type="scientific">termite gut metagenome</name>
    <dbReference type="NCBI Taxonomy" id="433724"/>
    <lineage>
        <taxon>unclassified sequences</taxon>
        <taxon>metagenomes</taxon>
        <taxon>organismal metagenomes</taxon>
    </lineage>
</organism>
<dbReference type="GO" id="GO:0005886">
    <property type="term" value="C:plasma membrane"/>
    <property type="evidence" value="ECO:0007669"/>
    <property type="project" value="UniProtKB-SubCell"/>
</dbReference>
<dbReference type="Pfam" id="PF00924">
    <property type="entry name" value="MS_channel_2nd"/>
    <property type="match status" value="1"/>
</dbReference>
<evidence type="ECO:0000256" key="1">
    <source>
        <dbReference type="ARBA" id="ARBA00004429"/>
    </source>
</evidence>
<keyword evidence="3" id="KW-0997">Cell inner membrane</keyword>
<dbReference type="GO" id="GO:0071470">
    <property type="term" value="P:cellular response to osmotic stress"/>
    <property type="evidence" value="ECO:0007669"/>
    <property type="project" value="InterPro"/>
</dbReference>
<evidence type="ECO:0000256" key="7">
    <source>
        <dbReference type="ARBA" id="ARBA00023136"/>
    </source>
</evidence>
<accession>A0A5J4SFF8</accession>
<evidence type="ECO:0000256" key="3">
    <source>
        <dbReference type="ARBA" id="ARBA00022519"/>
    </source>
</evidence>
<dbReference type="InterPro" id="IPR023408">
    <property type="entry name" value="MscS_beta-dom_sf"/>
</dbReference>
<feature type="transmembrane region" description="Helical" evidence="8">
    <location>
        <begin position="170"/>
        <end position="188"/>
    </location>
</feature>
<dbReference type="GO" id="GO:0008381">
    <property type="term" value="F:mechanosensitive monoatomic ion channel activity"/>
    <property type="evidence" value="ECO:0007669"/>
    <property type="project" value="InterPro"/>
</dbReference>
<feature type="transmembrane region" description="Helical" evidence="8">
    <location>
        <begin position="113"/>
        <end position="132"/>
    </location>
</feature>
<name>A0A5J4SFF8_9ZZZZ</name>
<dbReference type="Gene3D" id="2.30.30.60">
    <property type="match status" value="1"/>
</dbReference>
<evidence type="ECO:0000256" key="5">
    <source>
        <dbReference type="ARBA" id="ARBA00022989"/>
    </source>
</evidence>
<feature type="transmembrane region" description="Helical" evidence="8">
    <location>
        <begin position="73"/>
        <end position="93"/>
    </location>
</feature>
<proteinExistence type="predicted"/>
<evidence type="ECO:0000259" key="9">
    <source>
        <dbReference type="Pfam" id="PF00924"/>
    </source>
</evidence>
<feature type="transmembrane region" description="Helical" evidence="8">
    <location>
        <begin position="144"/>
        <end position="164"/>
    </location>
</feature>
<dbReference type="InterPro" id="IPR030192">
    <property type="entry name" value="YbdG"/>
</dbReference>
<keyword evidence="6" id="KW-0346">Stress response</keyword>
<evidence type="ECO:0000313" key="10">
    <source>
        <dbReference type="EMBL" id="KAA6344502.1"/>
    </source>
</evidence>
<dbReference type="PANTHER" id="PTHR30414">
    <property type="entry name" value="MINICONDUCTANCE MECHANOSENSITIVE CHANNEL YBDG"/>
    <property type="match status" value="1"/>
</dbReference>
<gene>
    <name evidence="10" type="ORF">EZS27_007865</name>
</gene>
<protein>
    <submittedName>
        <fullName evidence="10">Miniconductance mechanosensitive channel YbdG</fullName>
    </submittedName>
</protein>
<keyword evidence="4 8" id="KW-0812">Transmembrane</keyword>
<dbReference type="FunFam" id="2.30.30.60:FF:000002">
    <property type="entry name" value="Mechanosensitive ion channel family protein"/>
    <property type="match status" value="1"/>
</dbReference>
<dbReference type="SUPFAM" id="SSF50182">
    <property type="entry name" value="Sm-like ribonucleoproteins"/>
    <property type="match status" value="1"/>
</dbReference>
<evidence type="ECO:0000256" key="4">
    <source>
        <dbReference type="ARBA" id="ARBA00022692"/>
    </source>
</evidence>
<feature type="transmembrane region" description="Helical" evidence="8">
    <location>
        <begin position="28"/>
        <end position="53"/>
    </location>
</feature>
<feature type="domain" description="Mechanosensitive ion channel MscS" evidence="9">
    <location>
        <begin position="190"/>
        <end position="258"/>
    </location>
</feature>
<keyword evidence="5 8" id="KW-1133">Transmembrane helix</keyword>
<reference evidence="10" key="1">
    <citation type="submission" date="2019-03" db="EMBL/GenBank/DDBJ databases">
        <title>Single cell metagenomics reveals metabolic interactions within the superorganism composed of flagellate Streblomastix strix and complex community of Bacteroidetes bacteria on its surface.</title>
        <authorList>
            <person name="Treitli S.C."/>
            <person name="Kolisko M."/>
            <person name="Husnik F."/>
            <person name="Keeling P."/>
            <person name="Hampl V."/>
        </authorList>
    </citation>
    <scope>NUCLEOTIDE SEQUENCE</scope>
    <source>
        <strain evidence="10">STM</strain>
    </source>
</reference>
<keyword evidence="7 8" id="KW-0472">Membrane</keyword>
<dbReference type="EMBL" id="SNRY01000214">
    <property type="protein sequence ID" value="KAA6344502.1"/>
    <property type="molecule type" value="Genomic_DNA"/>
</dbReference>
<evidence type="ECO:0000256" key="6">
    <source>
        <dbReference type="ARBA" id="ARBA00023016"/>
    </source>
</evidence>
<sequence>MGNAAQKISEILVSWGMTPSGADSLNNWVIFVFVLFIAYLADAICHYIILPLITKLVQRTKITWDDVVFNKKVMIHLTRIVAPLIIYICMPFVFPDNPEVSGIIQRICKAFGIFFFVCFINALLIAVCRIYTEKESYRDRPLKGLLQTLQVILFIVGTIGVISILINESLVGLFAGLGAFAAVLMLVFKDSIMGFVSGIQLSVNKMLRVGDWITMPKHGADGSVVEVTLNTVKIQNWDNTITTIPPYLLISDSFQNWRGMQESGGRRIKRSINIDMNTVRFCTSEMLDKYRKIHLLKDYIEETEQIIHEHNEKNKIDDSLLVNGWQQTNLGVFRTYLNNYLKNHPQVNHDMTYMVRHLNPTEKGIPIELYFFSSTTNWILYENIQADMFDHILAIIPEFDLRVFQNTFVFNDRNSEI</sequence>
<evidence type="ECO:0000256" key="8">
    <source>
        <dbReference type="SAM" id="Phobius"/>
    </source>
</evidence>
<dbReference type="InterPro" id="IPR010920">
    <property type="entry name" value="LSM_dom_sf"/>
</dbReference>
<comment type="caution">
    <text evidence="10">The sequence shown here is derived from an EMBL/GenBank/DDBJ whole genome shotgun (WGS) entry which is preliminary data.</text>
</comment>
<comment type="subcellular location">
    <subcellularLocation>
        <location evidence="1">Cell inner membrane</location>
        <topology evidence="1">Multi-pass membrane protein</topology>
    </subcellularLocation>
</comment>